<dbReference type="InterPro" id="IPR001279">
    <property type="entry name" value="Metallo-B-lactamas"/>
</dbReference>
<dbReference type="GO" id="GO:0016787">
    <property type="term" value="F:hydrolase activity"/>
    <property type="evidence" value="ECO:0007669"/>
    <property type="project" value="UniProtKB-KW"/>
</dbReference>
<proteinExistence type="predicted"/>
<dbReference type="InterPro" id="IPR036866">
    <property type="entry name" value="RibonucZ/Hydroxyglut_hydro"/>
</dbReference>
<feature type="domain" description="Metallo-beta-lactamase" evidence="1">
    <location>
        <begin position="24"/>
        <end position="184"/>
    </location>
</feature>
<evidence type="ECO:0000313" key="3">
    <source>
        <dbReference type="Proteomes" id="UP000520198"/>
    </source>
</evidence>
<dbReference type="Pfam" id="PF00753">
    <property type="entry name" value="Lactamase_B"/>
    <property type="match status" value="1"/>
</dbReference>
<protein>
    <submittedName>
        <fullName evidence="2">MBL fold metallo-hydrolase</fullName>
    </submittedName>
</protein>
<accession>A0A7Y6Q307</accession>
<dbReference type="SMART" id="SM00849">
    <property type="entry name" value="Lactamase_B"/>
    <property type="match status" value="1"/>
</dbReference>
<evidence type="ECO:0000313" key="2">
    <source>
        <dbReference type="EMBL" id="NVD38124.1"/>
    </source>
</evidence>
<dbReference type="RefSeq" id="WP_176351808.1">
    <property type="nucleotide sequence ID" value="NZ_JABWDU010000001.1"/>
</dbReference>
<dbReference type="PANTHER" id="PTHR42773">
    <property type="entry name" value="METALLO-BETA-LACTAMASE-RELATED"/>
    <property type="match status" value="1"/>
</dbReference>
<dbReference type="SUPFAM" id="SSF56281">
    <property type="entry name" value="Metallo-hydrolase/oxidoreductase"/>
    <property type="match status" value="1"/>
</dbReference>
<dbReference type="PANTHER" id="PTHR42773:SF1">
    <property type="entry name" value="METALLO-BETA-LACTAMASE FAMILY PROTEIN"/>
    <property type="match status" value="1"/>
</dbReference>
<keyword evidence="2" id="KW-0378">Hydrolase</keyword>
<reference evidence="2 3" key="1">
    <citation type="submission" date="2020-06" db="EMBL/GenBank/DDBJ databases">
        <authorList>
            <person name="Grouzdev D.S."/>
        </authorList>
    </citation>
    <scope>NUCLEOTIDE SEQUENCE [LARGE SCALE GENOMIC DNA]</scope>
    <source>
        <strain evidence="2 3">HO-A22</strain>
    </source>
</reference>
<keyword evidence="3" id="KW-1185">Reference proteome</keyword>
<comment type="caution">
    <text evidence="2">The sequence shown here is derived from an EMBL/GenBank/DDBJ whole genome shotgun (WGS) entry which is preliminary data.</text>
</comment>
<organism evidence="2 3">
    <name type="scientific">Ensifer oleiphilus</name>
    <dbReference type="NCBI Taxonomy" id="2742698"/>
    <lineage>
        <taxon>Bacteria</taxon>
        <taxon>Pseudomonadati</taxon>
        <taxon>Pseudomonadota</taxon>
        <taxon>Alphaproteobacteria</taxon>
        <taxon>Hyphomicrobiales</taxon>
        <taxon>Rhizobiaceae</taxon>
        <taxon>Sinorhizobium/Ensifer group</taxon>
        <taxon>Ensifer</taxon>
    </lineage>
</organism>
<dbReference type="Proteomes" id="UP000520198">
    <property type="component" value="Unassembled WGS sequence"/>
</dbReference>
<evidence type="ECO:0000259" key="1">
    <source>
        <dbReference type="SMART" id="SM00849"/>
    </source>
</evidence>
<sequence length="215" mass="24160">MMEHLFDTLYGVGAERLSFAPDFTGRAFVLRRPDGNLIVYASRRLAEEADGLLSTGAFARQYINHHHQAMPSCDWVCEHLSAPLFGPERERRQILPHCRMVGGFGDRELHFPDFEVIPTPGHTAGSACFLWDDGRRRYLFTGDTIFLKDGRWIGAVLNSSDRAAYLDSLALIKTLAFDVLVPSLAKGQPFHQTDARETGRQIDAMMHRLERGADG</sequence>
<dbReference type="Gene3D" id="3.60.15.10">
    <property type="entry name" value="Ribonuclease Z/Hydroxyacylglutathione hydrolase-like"/>
    <property type="match status" value="1"/>
</dbReference>
<dbReference type="EMBL" id="JABWDU010000001">
    <property type="protein sequence ID" value="NVD38124.1"/>
    <property type="molecule type" value="Genomic_DNA"/>
</dbReference>
<dbReference type="AlphaFoldDB" id="A0A7Y6Q307"/>
<gene>
    <name evidence="2" type="ORF">HT585_04605</name>
</gene>
<name>A0A7Y6Q307_9HYPH</name>